<evidence type="ECO:0000256" key="5">
    <source>
        <dbReference type="ARBA" id="ARBA00023136"/>
    </source>
</evidence>
<gene>
    <name evidence="7" type="ORF">GQ43DRAFT_438452</name>
</gene>
<dbReference type="InterPro" id="IPR007248">
    <property type="entry name" value="Mpv17_PMP22"/>
</dbReference>
<dbReference type="GO" id="GO:0005778">
    <property type="term" value="C:peroxisomal membrane"/>
    <property type="evidence" value="ECO:0007669"/>
    <property type="project" value="TreeGrafter"/>
</dbReference>
<keyword evidence="8" id="KW-1185">Reference proteome</keyword>
<accession>A0A9P4JSY9</accession>
<proteinExistence type="inferred from homology"/>
<dbReference type="OrthoDB" id="10267969at2759"/>
<keyword evidence="3 6" id="KW-0812">Transmembrane</keyword>
<organism evidence="7 8">
    <name type="scientific">Delitschia confertaspora ATCC 74209</name>
    <dbReference type="NCBI Taxonomy" id="1513339"/>
    <lineage>
        <taxon>Eukaryota</taxon>
        <taxon>Fungi</taxon>
        <taxon>Dikarya</taxon>
        <taxon>Ascomycota</taxon>
        <taxon>Pezizomycotina</taxon>
        <taxon>Dothideomycetes</taxon>
        <taxon>Pleosporomycetidae</taxon>
        <taxon>Pleosporales</taxon>
        <taxon>Delitschiaceae</taxon>
        <taxon>Delitschia</taxon>
    </lineage>
</organism>
<evidence type="ECO:0000256" key="4">
    <source>
        <dbReference type="ARBA" id="ARBA00022989"/>
    </source>
</evidence>
<evidence type="ECO:0000256" key="6">
    <source>
        <dbReference type="RuleBase" id="RU363053"/>
    </source>
</evidence>
<dbReference type="Pfam" id="PF04117">
    <property type="entry name" value="Mpv17_PMP22"/>
    <property type="match status" value="1"/>
</dbReference>
<dbReference type="AlphaFoldDB" id="A0A9P4JSY9"/>
<dbReference type="Proteomes" id="UP000799536">
    <property type="component" value="Unassembled WGS sequence"/>
</dbReference>
<comment type="subcellular location">
    <subcellularLocation>
        <location evidence="1">Membrane</location>
        <topology evidence="1">Multi-pass membrane protein</topology>
    </subcellularLocation>
</comment>
<dbReference type="PANTHER" id="PTHR11266">
    <property type="entry name" value="PEROXISOMAL MEMBRANE PROTEIN 2, PXMP2 MPV17"/>
    <property type="match status" value="1"/>
</dbReference>
<evidence type="ECO:0000256" key="2">
    <source>
        <dbReference type="ARBA" id="ARBA00006824"/>
    </source>
</evidence>
<evidence type="ECO:0000313" key="7">
    <source>
        <dbReference type="EMBL" id="KAF2203849.1"/>
    </source>
</evidence>
<name>A0A9P4JSY9_9PLEO</name>
<feature type="transmembrane region" description="Helical" evidence="6">
    <location>
        <begin position="166"/>
        <end position="185"/>
    </location>
</feature>
<feature type="transmembrane region" description="Helical" evidence="6">
    <location>
        <begin position="141"/>
        <end position="160"/>
    </location>
</feature>
<evidence type="ECO:0008006" key="9">
    <source>
        <dbReference type="Google" id="ProtNLM"/>
    </source>
</evidence>
<sequence>MSMISQTIQGALLSVVSNILAQLIAPLKNGGSFTFNPVPVIKFFVYALINNPPNILWQSFLEDKFPTEVLAPKSEKNDGKPTKTTSVTNILTKFALDQSFGAAINTAMFLAFMAYTDTSKSGQYQSWDAVKMEVNDKFHPMIMDSYKLWPLFSLISFIWIPVEKRVVAGATVGILWGVYLSLAVGS</sequence>
<comment type="similarity">
    <text evidence="2 6">Belongs to the peroxisomal membrane protein PXMP2/4 family.</text>
</comment>
<protein>
    <recommendedName>
        <fullName evidence="9">Mpv17 / PMP22 family protein</fullName>
    </recommendedName>
</protein>
<evidence type="ECO:0000256" key="1">
    <source>
        <dbReference type="ARBA" id="ARBA00004141"/>
    </source>
</evidence>
<reference evidence="7" key="1">
    <citation type="journal article" date="2020" name="Stud. Mycol.">
        <title>101 Dothideomycetes genomes: a test case for predicting lifestyles and emergence of pathogens.</title>
        <authorList>
            <person name="Haridas S."/>
            <person name="Albert R."/>
            <person name="Binder M."/>
            <person name="Bloem J."/>
            <person name="Labutti K."/>
            <person name="Salamov A."/>
            <person name="Andreopoulos B."/>
            <person name="Baker S."/>
            <person name="Barry K."/>
            <person name="Bills G."/>
            <person name="Bluhm B."/>
            <person name="Cannon C."/>
            <person name="Castanera R."/>
            <person name="Culley D."/>
            <person name="Daum C."/>
            <person name="Ezra D."/>
            <person name="Gonzalez J."/>
            <person name="Henrissat B."/>
            <person name="Kuo A."/>
            <person name="Liang C."/>
            <person name="Lipzen A."/>
            <person name="Lutzoni F."/>
            <person name="Magnuson J."/>
            <person name="Mondo S."/>
            <person name="Nolan M."/>
            <person name="Ohm R."/>
            <person name="Pangilinan J."/>
            <person name="Park H.-J."/>
            <person name="Ramirez L."/>
            <person name="Alfaro M."/>
            <person name="Sun H."/>
            <person name="Tritt A."/>
            <person name="Yoshinaga Y."/>
            <person name="Zwiers L.-H."/>
            <person name="Turgeon B."/>
            <person name="Goodwin S."/>
            <person name="Spatafora J."/>
            <person name="Crous P."/>
            <person name="Grigoriev I."/>
        </authorList>
    </citation>
    <scope>NUCLEOTIDE SEQUENCE</scope>
    <source>
        <strain evidence="7">ATCC 74209</strain>
    </source>
</reference>
<comment type="caution">
    <text evidence="7">The sequence shown here is derived from an EMBL/GenBank/DDBJ whole genome shotgun (WGS) entry which is preliminary data.</text>
</comment>
<evidence type="ECO:0000256" key="3">
    <source>
        <dbReference type="ARBA" id="ARBA00022692"/>
    </source>
</evidence>
<keyword evidence="4 6" id="KW-1133">Transmembrane helix</keyword>
<dbReference type="EMBL" id="ML993891">
    <property type="protein sequence ID" value="KAF2203849.1"/>
    <property type="molecule type" value="Genomic_DNA"/>
</dbReference>
<evidence type="ECO:0000313" key="8">
    <source>
        <dbReference type="Proteomes" id="UP000799536"/>
    </source>
</evidence>
<keyword evidence="5 6" id="KW-0472">Membrane</keyword>
<dbReference type="PANTHER" id="PTHR11266:SF80">
    <property type="entry name" value="PEROXISOMAL MEMBRANE PROTEIN 2"/>
    <property type="match status" value="1"/>
</dbReference>